<organism evidence="1 2">
    <name type="scientific">Pontibacillus litoralis JSM 072002</name>
    <dbReference type="NCBI Taxonomy" id="1385512"/>
    <lineage>
        <taxon>Bacteria</taxon>
        <taxon>Bacillati</taxon>
        <taxon>Bacillota</taxon>
        <taxon>Bacilli</taxon>
        <taxon>Bacillales</taxon>
        <taxon>Bacillaceae</taxon>
        <taxon>Pontibacillus</taxon>
    </lineage>
</organism>
<dbReference type="OrthoDB" id="2918980at2"/>
<dbReference type="AlphaFoldDB" id="A0A0A5I044"/>
<sequence length="69" mass="8032">MKVLNAPPEKYQESYDTAFELYSLYETYTSLALEPSGSLMSYNDEARKLTSELETKIKEFEVKLPNEQE</sequence>
<gene>
    <name evidence="1" type="ORF">N784_02360</name>
</gene>
<dbReference type="EMBL" id="AVPG01000001">
    <property type="protein sequence ID" value="KGX89227.1"/>
    <property type="molecule type" value="Genomic_DNA"/>
</dbReference>
<dbReference type="Proteomes" id="UP000030401">
    <property type="component" value="Unassembled WGS sequence"/>
</dbReference>
<proteinExistence type="predicted"/>
<evidence type="ECO:0000313" key="2">
    <source>
        <dbReference type="Proteomes" id="UP000030401"/>
    </source>
</evidence>
<name>A0A0A5I044_9BACI</name>
<comment type="caution">
    <text evidence="1">The sequence shown here is derived from an EMBL/GenBank/DDBJ whole genome shotgun (WGS) entry which is preliminary data.</text>
</comment>
<reference evidence="1 2" key="1">
    <citation type="submission" date="2013-08" db="EMBL/GenBank/DDBJ databases">
        <authorList>
            <person name="Huang J."/>
            <person name="Wang G."/>
        </authorList>
    </citation>
    <scope>NUCLEOTIDE SEQUENCE [LARGE SCALE GENOMIC DNA]</scope>
    <source>
        <strain evidence="1 2">JSM 072002</strain>
    </source>
</reference>
<protein>
    <submittedName>
        <fullName evidence="1">Uncharacterized protein</fullName>
    </submittedName>
</protein>
<keyword evidence="2" id="KW-1185">Reference proteome</keyword>
<accession>A0A0A5I044</accession>
<evidence type="ECO:0000313" key="1">
    <source>
        <dbReference type="EMBL" id="KGX89227.1"/>
    </source>
</evidence>